<evidence type="ECO:0000313" key="1">
    <source>
        <dbReference type="EMBL" id="QHN34745.1"/>
    </source>
</evidence>
<accession>A0ABX6IHG7</accession>
<dbReference type="EMBL" id="CP045809">
    <property type="protein sequence ID" value="QHN34745.1"/>
    <property type="molecule type" value="Genomic_DNA"/>
</dbReference>
<reference evidence="1" key="1">
    <citation type="journal article" date="2021" name="Nat. Microbiol.">
        <title>Cocultivation of an ultrasmall environmental parasitic bacterium with lytic ability against bacteria associated with wastewater foams.</title>
        <authorList>
            <person name="Batinovic S."/>
            <person name="Rose J.J.A."/>
            <person name="Ratcliffe J."/>
            <person name="Seviour R.J."/>
            <person name="Petrovski S."/>
        </authorList>
    </citation>
    <scope>NUCLEOTIDE SEQUENCE</scope>
    <source>
        <strain evidence="1">CON9</strain>
    </source>
</reference>
<evidence type="ECO:0008006" key="3">
    <source>
        <dbReference type="Google" id="ProtNLM"/>
    </source>
</evidence>
<keyword evidence="2" id="KW-1185">Reference proteome</keyword>
<proteinExistence type="predicted"/>
<protein>
    <recommendedName>
        <fullName evidence="3">Nucleotidyl transferase AbiEii/AbiGii toxin family protein</fullName>
    </recommendedName>
</protein>
<organism evidence="1 2">
    <name type="scientific">Gordonia pseudamarae</name>
    <dbReference type="NCBI Taxonomy" id="2831662"/>
    <lineage>
        <taxon>Bacteria</taxon>
        <taxon>Bacillati</taxon>
        <taxon>Actinomycetota</taxon>
        <taxon>Actinomycetes</taxon>
        <taxon>Mycobacteriales</taxon>
        <taxon>Gordoniaceae</taxon>
        <taxon>Gordonia</taxon>
    </lineage>
</organism>
<sequence length="229" mass="25563">MFERPRHRAIARLLGGLHAGLLREMNCWFGGGTAMVMRFGEWRESSDIDMLISDWPSYKTLWERVSTEGIEAIGAVEPVRETVTDRYGIRTLLQSDAGPVKFEIIHEGRIELDAPGDADMVGDIATLATANMVASKLLANDDRRADTSLFSRDLIDLALLPATEADWTRGHAKAVAAYGATIDSWLGRAIETALERPGWIQRCIRELQMAVDEQLLRERLTALLDRPTD</sequence>
<dbReference type="Pfam" id="PF08843">
    <property type="entry name" value="AbiEii"/>
    <property type="match status" value="1"/>
</dbReference>
<dbReference type="InterPro" id="IPR014942">
    <property type="entry name" value="AbiEii"/>
</dbReference>
<dbReference type="RefSeq" id="WP_213248197.1">
    <property type="nucleotide sequence ID" value="NZ_CP045806.1"/>
</dbReference>
<gene>
    <name evidence="1" type="ORF">GII31_07365</name>
</gene>
<evidence type="ECO:0000313" key="2">
    <source>
        <dbReference type="Proteomes" id="UP001059836"/>
    </source>
</evidence>
<name>A0ABX6IHG7_9ACTN</name>
<dbReference type="Proteomes" id="UP001059836">
    <property type="component" value="Chromosome"/>
</dbReference>